<dbReference type="PROSITE" id="PS01081">
    <property type="entry name" value="HTH_TETR_1"/>
    <property type="match status" value="1"/>
</dbReference>
<dbReference type="InterPro" id="IPR023772">
    <property type="entry name" value="DNA-bd_HTH_TetR-type_CS"/>
</dbReference>
<dbReference type="InterPro" id="IPR050109">
    <property type="entry name" value="HTH-type_TetR-like_transc_reg"/>
</dbReference>
<feature type="compositionally biased region" description="Basic and acidic residues" evidence="3">
    <location>
        <begin position="11"/>
        <end position="21"/>
    </location>
</feature>
<feature type="DNA-binding region" description="H-T-H motif" evidence="2">
    <location>
        <begin position="58"/>
        <end position="77"/>
    </location>
</feature>
<evidence type="ECO:0000256" key="3">
    <source>
        <dbReference type="SAM" id="MobiDB-lite"/>
    </source>
</evidence>
<keyword evidence="6" id="KW-1185">Reference proteome</keyword>
<dbReference type="GO" id="GO:0000976">
    <property type="term" value="F:transcription cis-regulatory region binding"/>
    <property type="evidence" value="ECO:0007669"/>
    <property type="project" value="TreeGrafter"/>
</dbReference>
<dbReference type="PROSITE" id="PS50977">
    <property type="entry name" value="HTH_TETR_2"/>
    <property type="match status" value="1"/>
</dbReference>
<dbReference type="Pfam" id="PF00440">
    <property type="entry name" value="TetR_N"/>
    <property type="match status" value="1"/>
</dbReference>
<evidence type="ECO:0000313" key="5">
    <source>
        <dbReference type="EMBL" id="AWM01630.1"/>
    </source>
</evidence>
<dbReference type="InterPro" id="IPR041669">
    <property type="entry name" value="TetR_C_15"/>
</dbReference>
<feature type="domain" description="HTH tetR-type" evidence="4">
    <location>
        <begin position="35"/>
        <end position="95"/>
    </location>
</feature>
<dbReference type="InterPro" id="IPR009057">
    <property type="entry name" value="Homeodomain-like_sf"/>
</dbReference>
<dbReference type="AlphaFoldDB" id="A0A2U8PUZ3"/>
<dbReference type="InterPro" id="IPR001647">
    <property type="entry name" value="HTH_TetR"/>
</dbReference>
<evidence type="ECO:0000259" key="4">
    <source>
        <dbReference type="PROSITE" id="PS50977"/>
    </source>
</evidence>
<evidence type="ECO:0000313" key="6">
    <source>
        <dbReference type="Proteomes" id="UP000215884"/>
    </source>
</evidence>
<proteinExistence type="predicted"/>
<reference evidence="5 6" key="2">
    <citation type="journal article" date="2019" name="Int. J. Syst. Evol. Microbiol.">
        <title>Description and complete genome sequence of Bradyrhizobium amphicarpaeae sp. nov., harbouring photosystem and nitrogen-fixation genes.</title>
        <authorList>
            <person name="Bromfield E.S.P."/>
            <person name="Cloutier S."/>
            <person name="Nguyen H.D.T."/>
        </authorList>
    </citation>
    <scope>NUCLEOTIDE SEQUENCE [LARGE SCALE GENOMIC DNA]</scope>
    <source>
        <strain evidence="5 6">39S1MB</strain>
    </source>
</reference>
<reference evidence="5 6" key="1">
    <citation type="journal article" date="2017" name="Syst. Appl. Microbiol.">
        <title>Soybeans inoculated with root zone soils of Canadian native legumes harbour diverse and novel Bradyrhizobium spp. that possess agricultural potential.</title>
        <authorList>
            <person name="Bromfield E.S.P."/>
            <person name="Cloutier S."/>
            <person name="Tambong J.T."/>
            <person name="Tran Thi T.V."/>
        </authorList>
    </citation>
    <scope>NUCLEOTIDE SEQUENCE [LARGE SCALE GENOMIC DNA]</scope>
    <source>
        <strain evidence="5 6">39S1MB</strain>
    </source>
</reference>
<dbReference type="KEGG" id="brq:CIT40_17365"/>
<dbReference type="Proteomes" id="UP000215884">
    <property type="component" value="Chromosome"/>
</dbReference>
<accession>A0A2U8PUZ3</accession>
<protein>
    <submittedName>
        <fullName evidence="5">TetR/AcrR family transcriptional regulator</fullName>
    </submittedName>
</protein>
<dbReference type="PANTHER" id="PTHR30055">
    <property type="entry name" value="HTH-TYPE TRANSCRIPTIONAL REGULATOR RUTR"/>
    <property type="match status" value="1"/>
</dbReference>
<dbReference type="PRINTS" id="PR00455">
    <property type="entry name" value="HTHTETR"/>
</dbReference>
<dbReference type="PANTHER" id="PTHR30055:SF223">
    <property type="entry name" value="HTH-TYPE TRANSCRIPTIONAL REGULATOR UIDR"/>
    <property type="match status" value="1"/>
</dbReference>
<evidence type="ECO:0000256" key="1">
    <source>
        <dbReference type="ARBA" id="ARBA00023125"/>
    </source>
</evidence>
<sequence length="223" mass="24860">MRAFTRFSNSHSDHKAVDRKAPTKPRKNASQARSRATIDALVEATARILVREGFEKASTNRIAEVAGVSVGSLYQYFPGKEALVAAVIDRHNEAIMGLVRTALTEIADLPIDKAVRKLVTVAIEAHRINPKLHRVLAEQIPRTGQLRDVEAFNREIQTLVRAYLESRRKEMRKIDPGVATFICVSTIEAVAHNTVLHGAEMLSEKMVKVLVDETTRLVVGYLR</sequence>
<organism evidence="5 6">
    <name type="scientific">Bradyrhizobium amphicarpaeae</name>
    <dbReference type="NCBI Taxonomy" id="1404768"/>
    <lineage>
        <taxon>Bacteria</taxon>
        <taxon>Pseudomonadati</taxon>
        <taxon>Pseudomonadota</taxon>
        <taxon>Alphaproteobacteria</taxon>
        <taxon>Hyphomicrobiales</taxon>
        <taxon>Nitrobacteraceae</taxon>
        <taxon>Bradyrhizobium</taxon>
    </lineage>
</organism>
<dbReference type="GO" id="GO:0003700">
    <property type="term" value="F:DNA-binding transcription factor activity"/>
    <property type="evidence" value="ECO:0007669"/>
    <property type="project" value="TreeGrafter"/>
</dbReference>
<feature type="compositionally biased region" description="Polar residues" evidence="3">
    <location>
        <begin position="1"/>
        <end position="10"/>
    </location>
</feature>
<gene>
    <name evidence="5" type="ORF">CIT40_17365</name>
</gene>
<keyword evidence="1 2" id="KW-0238">DNA-binding</keyword>
<name>A0A2U8PUZ3_9BRAD</name>
<dbReference type="Pfam" id="PF17918">
    <property type="entry name" value="TetR_C_15"/>
    <property type="match status" value="1"/>
</dbReference>
<dbReference type="OrthoDB" id="9808189at2"/>
<feature type="region of interest" description="Disordered" evidence="3">
    <location>
        <begin position="1"/>
        <end position="34"/>
    </location>
</feature>
<dbReference type="EMBL" id="CP029426">
    <property type="protein sequence ID" value="AWM01630.1"/>
    <property type="molecule type" value="Genomic_DNA"/>
</dbReference>
<dbReference type="SUPFAM" id="SSF46689">
    <property type="entry name" value="Homeodomain-like"/>
    <property type="match status" value="1"/>
</dbReference>
<dbReference type="Gene3D" id="1.10.357.10">
    <property type="entry name" value="Tetracycline Repressor, domain 2"/>
    <property type="match status" value="1"/>
</dbReference>
<evidence type="ECO:0000256" key="2">
    <source>
        <dbReference type="PROSITE-ProRule" id="PRU00335"/>
    </source>
</evidence>